<dbReference type="EMBL" id="JARAYU010000023">
    <property type="protein sequence ID" value="MDX3706049.1"/>
    <property type="molecule type" value="Genomic_DNA"/>
</dbReference>
<protein>
    <submittedName>
        <fullName evidence="7">AsnC family transcriptional regulator</fullName>
    </submittedName>
</protein>
<dbReference type="InterPro" id="IPR036390">
    <property type="entry name" value="WH_DNA-bd_sf"/>
</dbReference>
<dbReference type="InterPro" id="IPR036388">
    <property type="entry name" value="WH-like_DNA-bd_sf"/>
</dbReference>
<dbReference type="InterPro" id="IPR000485">
    <property type="entry name" value="AsnC-type_HTH_dom"/>
</dbReference>
<dbReference type="RefSeq" id="WP_234360953.1">
    <property type="nucleotide sequence ID" value="NZ_JARAYT010000023.1"/>
</dbReference>
<proteinExistence type="predicted"/>
<gene>
    <name evidence="7" type="ORF">PV662_41285</name>
</gene>
<dbReference type="Gene3D" id="1.10.10.10">
    <property type="entry name" value="Winged helix-like DNA-binding domain superfamily/Winged helix DNA-binding domain"/>
    <property type="match status" value="2"/>
</dbReference>
<dbReference type="SUPFAM" id="SSF54909">
    <property type="entry name" value="Dimeric alpha+beta barrel"/>
    <property type="match status" value="1"/>
</dbReference>
<evidence type="ECO:0000256" key="1">
    <source>
        <dbReference type="ARBA" id="ARBA00023015"/>
    </source>
</evidence>
<sequence>MPNTPLLSEDDLALIHALQLRPRASWTDLGRTLGVDPVTVARRFNRLSDRGEAWVSVSPGARLFDQICVAFVDIDCTAGTSAQVARTLESHPHVITIERSADTHRVLATVATRDLAAMSRYALDGLASIPGIAAVRTRIVTHMFTEGGHWRIDALASDQRTQLIDAPAPRPAAPARGQYEITSHDRALLGHLSHDGRASHRFLAEALGTSGYSVKRRIDQLVRLRLLRFRCDFARPLGGWPVAVTLWATAPAGDLSDIGHALVRLPETRNCAAISGTHNLIIQASLHSVSDVLRLETHLARAHPSLVIAERTITLRHDKLLGRVLDRHGRSVGVVAPDLWSEPDPSSERHLRRADDRHGPLGGPEAPNGA</sequence>
<comment type="caution">
    <text evidence="7">The sequence shown here is derived from an EMBL/GenBank/DDBJ whole genome shotgun (WGS) entry which is preliminary data.</text>
</comment>
<dbReference type="InterPro" id="IPR011008">
    <property type="entry name" value="Dimeric_a/b-barrel"/>
</dbReference>
<evidence type="ECO:0000256" key="3">
    <source>
        <dbReference type="ARBA" id="ARBA00023163"/>
    </source>
</evidence>
<feature type="domain" description="HTH asnC-type" evidence="6">
    <location>
        <begin position="9"/>
        <end position="47"/>
    </location>
</feature>
<dbReference type="InterPro" id="IPR019888">
    <property type="entry name" value="Tscrpt_reg_AsnC-like"/>
</dbReference>
<dbReference type="Pfam" id="PF01037">
    <property type="entry name" value="AsnC_trans_reg"/>
    <property type="match status" value="1"/>
</dbReference>
<feature type="domain" description="HTH asnC-type" evidence="6">
    <location>
        <begin position="185"/>
        <end position="221"/>
    </location>
</feature>
<evidence type="ECO:0000313" key="8">
    <source>
        <dbReference type="Proteomes" id="UP001271274"/>
    </source>
</evidence>
<feature type="domain" description="Transcription regulator AsnC/Lrp ligand binding" evidence="5">
    <location>
        <begin position="74"/>
        <end position="141"/>
    </location>
</feature>
<dbReference type="SMART" id="SM00344">
    <property type="entry name" value="HTH_ASNC"/>
    <property type="match status" value="1"/>
</dbReference>
<dbReference type="SUPFAM" id="SSF46785">
    <property type="entry name" value="Winged helix' DNA-binding domain"/>
    <property type="match status" value="2"/>
</dbReference>
<evidence type="ECO:0000256" key="4">
    <source>
        <dbReference type="SAM" id="MobiDB-lite"/>
    </source>
</evidence>
<dbReference type="PANTHER" id="PTHR30154">
    <property type="entry name" value="LEUCINE-RESPONSIVE REGULATORY PROTEIN"/>
    <property type="match status" value="1"/>
</dbReference>
<keyword evidence="1" id="KW-0805">Transcription regulation</keyword>
<reference evidence="7 8" key="1">
    <citation type="journal article" date="2023" name="Microb. Genom.">
        <title>Mesoterricola silvestris gen. nov., sp. nov., Mesoterricola sediminis sp. nov., Geothrix oryzae sp. nov., Geothrix edaphica sp. nov., Geothrix rubra sp. nov., and Geothrix limicola sp. nov., six novel members of Acidobacteriota isolated from soils.</title>
        <authorList>
            <person name="Weisberg A.J."/>
            <person name="Pearce E."/>
            <person name="Kramer C.G."/>
            <person name="Chang J.H."/>
            <person name="Clarke C.R."/>
        </authorList>
    </citation>
    <scope>NUCLEOTIDE SEQUENCE [LARGE SCALE GENOMIC DNA]</scope>
    <source>
        <strain evidence="7 8">ID09-01A</strain>
    </source>
</reference>
<name>A0ABU4NUJ8_9ACTN</name>
<dbReference type="Proteomes" id="UP001271274">
    <property type="component" value="Unassembled WGS sequence"/>
</dbReference>
<dbReference type="Gene3D" id="3.30.70.920">
    <property type="match status" value="1"/>
</dbReference>
<keyword evidence="2" id="KW-0238">DNA-binding</keyword>
<evidence type="ECO:0000259" key="5">
    <source>
        <dbReference type="Pfam" id="PF01037"/>
    </source>
</evidence>
<organism evidence="7 8">
    <name type="scientific">Streptomyces europaeiscabiei</name>
    <dbReference type="NCBI Taxonomy" id="146819"/>
    <lineage>
        <taxon>Bacteria</taxon>
        <taxon>Bacillati</taxon>
        <taxon>Actinomycetota</taxon>
        <taxon>Actinomycetes</taxon>
        <taxon>Kitasatosporales</taxon>
        <taxon>Streptomycetaceae</taxon>
        <taxon>Streptomyces</taxon>
    </lineage>
</organism>
<accession>A0ABU4NUJ8</accession>
<evidence type="ECO:0000313" key="7">
    <source>
        <dbReference type="EMBL" id="MDX3706049.1"/>
    </source>
</evidence>
<feature type="compositionally biased region" description="Basic and acidic residues" evidence="4">
    <location>
        <begin position="346"/>
        <end position="359"/>
    </location>
</feature>
<feature type="region of interest" description="Disordered" evidence="4">
    <location>
        <begin position="336"/>
        <end position="370"/>
    </location>
</feature>
<dbReference type="InterPro" id="IPR019887">
    <property type="entry name" value="Tscrpt_reg_AsnC/Lrp_C"/>
</dbReference>
<evidence type="ECO:0000256" key="2">
    <source>
        <dbReference type="ARBA" id="ARBA00023125"/>
    </source>
</evidence>
<evidence type="ECO:0000259" key="6">
    <source>
        <dbReference type="Pfam" id="PF13404"/>
    </source>
</evidence>
<dbReference type="PANTHER" id="PTHR30154:SF34">
    <property type="entry name" value="TRANSCRIPTIONAL REGULATOR AZLB"/>
    <property type="match status" value="1"/>
</dbReference>
<keyword evidence="3" id="KW-0804">Transcription</keyword>
<keyword evidence="8" id="KW-1185">Reference proteome</keyword>
<dbReference type="Pfam" id="PF13404">
    <property type="entry name" value="HTH_AsnC-type"/>
    <property type="match status" value="2"/>
</dbReference>